<evidence type="ECO:0000256" key="1">
    <source>
        <dbReference type="SAM" id="MobiDB-lite"/>
    </source>
</evidence>
<dbReference type="AlphaFoldDB" id="A0A067CTA3"/>
<feature type="compositionally biased region" description="Low complexity" evidence="1">
    <location>
        <begin position="307"/>
        <end position="339"/>
    </location>
</feature>
<feature type="region of interest" description="Disordered" evidence="1">
    <location>
        <begin position="275"/>
        <end position="383"/>
    </location>
</feature>
<dbReference type="KEGG" id="spar:SPRG_04868"/>
<dbReference type="Proteomes" id="UP000030745">
    <property type="component" value="Unassembled WGS sequence"/>
</dbReference>
<reference evidence="2 3" key="1">
    <citation type="journal article" date="2013" name="PLoS Genet.">
        <title>Distinctive expansion of potential virulence genes in the genome of the oomycete fish pathogen Saprolegnia parasitica.</title>
        <authorList>
            <person name="Jiang R.H."/>
            <person name="de Bruijn I."/>
            <person name="Haas B.J."/>
            <person name="Belmonte R."/>
            <person name="Lobach L."/>
            <person name="Christie J."/>
            <person name="van den Ackerveken G."/>
            <person name="Bottin A."/>
            <person name="Bulone V."/>
            <person name="Diaz-Moreno S.M."/>
            <person name="Dumas B."/>
            <person name="Fan L."/>
            <person name="Gaulin E."/>
            <person name="Govers F."/>
            <person name="Grenville-Briggs L.J."/>
            <person name="Horner N.R."/>
            <person name="Levin J.Z."/>
            <person name="Mammella M."/>
            <person name="Meijer H.J."/>
            <person name="Morris P."/>
            <person name="Nusbaum C."/>
            <person name="Oome S."/>
            <person name="Phillips A.J."/>
            <person name="van Rooyen D."/>
            <person name="Rzeszutek E."/>
            <person name="Saraiva M."/>
            <person name="Secombes C.J."/>
            <person name="Seidl M.F."/>
            <person name="Snel B."/>
            <person name="Stassen J.H."/>
            <person name="Sykes S."/>
            <person name="Tripathy S."/>
            <person name="van den Berg H."/>
            <person name="Vega-Arreguin J.C."/>
            <person name="Wawra S."/>
            <person name="Young S.K."/>
            <person name="Zeng Q."/>
            <person name="Dieguez-Uribeondo J."/>
            <person name="Russ C."/>
            <person name="Tyler B.M."/>
            <person name="van West P."/>
        </authorList>
    </citation>
    <scope>NUCLEOTIDE SEQUENCE [LARGE SCALE GENOMIC DNA]</scope>
    <source>
        <strain evidence="2 3">CBS 223.65</strain>
    </source>
</reference>
<gene>
    <name evidence="2" type="ORF">SPRG_04868</name>
</gene>
<accession>A0A067CTA3</accession>
<proteinExistence type="predicted"/>
<keyword evidence="3" id="KW-1185">Reference proteome</keyword>
<protein>
    <submittedName>
        <fullName evidence="2">Uncharacterized protein</fullName>
    </submittedName>
</protein>
<dbReference type="EMBL" id="KK583204">
    <property type="protein sequence ID" value="KDO29751.1"/>
    <property type="molecule type" value="Genomic_DNA"/>
</dbReference>
<evidence type="ECO:0000313" key="3">
    <source>
        <dbReference type="Proteomes" id="UP000030745"/>
    </source>
</evidence>
<dbReference type="RefSeq" id="XP_012199399.1">
    <property type="nucleotide sequence ID" value="XM_012344009.1"/>
</dbReference>
<organism evidence="2 3">
    <name type="scientific">Saprolegnia parasitica (strain CBS 223.65)</name>
    <dbReference type="NCBI Taxonomy" id="695850"/>
    <lineage>
        <taxon>Eukaryota</taxon>
        <taxon>Sar</taxon>
        <taxon>Stramenopiles</taxon>
        <taxon>Oomycota</taxon>
        <taxon>Saprolegniomycetes</taxon>
        <taxon>Saprolegniales</taxon>
        <taxon>Saprolegniaceae</taxon>
        <taxon>Saprolegnia</taxon>
    </lineage>
</organism>
<sequence length="448" mass="48618">MTQNGGTYEGPQLEAWDGFLLWKPFFLQAPATAMYADYYLMDNYADPHLEELISSEERDRLRGVATNAATPVYTELLSKEELAGATKRFHSEVAMLTSKLVASALKRLQDAMAAQATAYLLSAVSPSLAAELPPLPQTPHGLWKYIMAQSQPPFYDIFGLFQYTLGIQLQRPAATASFLAAFEPAVAALLPALLSLHDVSGLFIGVKDMASAHTVLKRYQTQLAAKLQVCLLAHACAPNLTSLFQPNPTTFDYATIKLRLLEYVDSMPASAAFVSTDDDRNETQRKRMASIQTSLRPAKKPKMQINLPTTLSPASSMSPSSSLKATRPPTPTQPQKAAANVPAGSMSPLQRTPPSRAPVAAAARPSTHEQAAPRPPKPPTPAETADAIWRHFQVARGFHIPDDVCCTHCVTLGNVLPHRALGCPRLASLANGPATKPSRYVPDRRKPS</sequence>
<dbReference type="OMA" id="PKMQINL"/>
<dbReference type="VEuPathDB" id="FungiDB:SPRG_04868"/>
<evidence type="ECO:0000313" key="2">
    <source>
        <dbReference type="EMBL" id="KDO29751.1"/>
    </source>
</evidence>
<feature type="compositionally biased region" description="Low complexity" evidence="1">
    <location>
        <begin position="353"/>
        <end position="365"/>
    </location>
</feature>
<dbReference type="GeneID" id="24127286"/>
<name>A0A067CTA3_SAPPC</name>
<dbReference type="OrthoDB" id="10389952at2759"/>
<feature type="region of interest" description="Disordered" evidence="1">
    <location>
        <begin position="428"/>
        <end position="448"/>
    </location>
</feature>